<dbReference type="Pfam" id="PF01094">
    <property type="entry name" value="ANF_receptor"/>
    <property type="match status" value="1"/>
</dbReference>
<proteinExistence type="predicted"/>
<keyword evidence="2" id="KW-0812">Transmembrane</keyword>
<reference evidence="7" key="2">
    <citation type="journal article" date="2016" name="Sci. Rep.">
        <title>Dictyocaulus viviparus genome, variome and transcriptome elucidate lungworm biology and support future intervention.</title>
        <authorList>
            <person name="McNulty S.N."/>
            <person name="Strube C."/>
            <person name="Rosa B.A."/>
            <person name="Martin J.C."/>
            <person name="Tyagi R."/>
            <person name="Choi Y.J."/>
            <person name="Wang Q."/>
            <person name="Hallsworth Pepin K."/>
            <person name="Zhang X."/>
            <person name="Ozersky P."/>
            <person name="Wilson R.K."/>
            <person name="Sternberg P.W."/>
            <person name="Gasser R.B."/>
            <person name="Mitreva M."/>
        </authorList>
    </citation>
    <scope>NUCLEOTIDE SEQUENCE [LARGE SCALE GENOMIC DNA]</scope>
    <source>
        <strain evidence="7">HannoverDv2000</strain>
    </source>
</reference>
<evidence type="ECO:0000259" key="5">
    <source>
        <dbReference type="Pfam" id="PF01094"/>
    </source>
</evidence>
<dbReference type="OrthoDB" id="5827077at2759"/>
<evidence type="ECO:0000313" key="6">
    <source>
        <dbReference type="EMBL" id="KJH39936.1"/>
    </source>
</evidence>
<dbReference type="AlphaFoldDB" id="A0A0D8XBU0"/>
<organism evidence="6 7">
    <name type="scientific">Dictyocaulus viviparus</name>
    <name type="common">Bovine lungworm</name>
    <dbReference type="NCBI Taxonomy" id="29172"/>
    <lineage>
        <taxon>Eukaryota</taxon>
        <taxon>Metazoa</taxon>
        <taxon>Ecdysozoa</taxon>
        <taxon>Nematoda</taxon>
        <taxon>Chromadorea</taxon>
        <taxon>Rhabditida</taxon>
        <taxon>Rhabditina</taxon>
        <taxon>Rhabditomorpha</taxon>
        <taxon>Strongyloidea</taxon>
        <taxon>Metastrongylidae</taxon>
        <taxon>Dictyocaulus</taxon>
    </lineage>
</organism>
<dbReference type="SUPFAM" id="SSF53822">
    <property type="entry name" value="Periplasmic binding protein-like I"/>
    <property type="match status" value="1"/>
</dbReference>
<keyword evidence="3" id="KW-1133">Transmembrane helix</keyword>
<dbReference type="InterPro" id="IPR001828">
    <property type="entry name" value="ANF_lig-bd_rcpt"/>
</dbReference>
<dbReference type="STRING" id="29172.A0A0D8XBU0"/>
<evidence type="ECO:0000256" key="2">
    <source>
        <dbReference type="ARBA" id="ARBA00022692"/>
    </source>
</evidence>
<protein>
    <recommendedName>
        <fullName evidence="5">Receptor ligand binding region domain-containing protein</fullName>
    </recommendedName>
</protein>
<dbReference type="InterPro" id="IPR028082">
    <property type="entry name" value="Peripla_BP_I"/>
</dbReference>
<feature type="domain" description="Receptor ligand binding region" evidence="5">
    <location>
        <begin position="2"/>
        <end position="69"/>
    </location>
</feature>
<gene>
    <name evidence="6" type="ORF">DICVIV_14156</name>
</gene>
<reference evidence="6 7" key="1">
    <citation type="submission" date="2013-11" db="EMBL/GenBank/DDBJ databases">
        <title>Draft genome of the bovine lungworm Dictyocaulus viviparus.</title>
        <authorList>
            <person name="Mitreva M."/>
        </authorList>
    </citation>
    <scope>NUCLEOTIDE SEQUENCE [LARGE SCALE GENOMIC DNA]</scope>
    <source>
        <strain evidence="6 7">HannoverDv2000</strain>
    </source>
</reference>
<keyword evidence="4" id="KW-0472">Membrane</keyword>
<name>A0A0D8XBU0_DICVI</name>
<dbReference type="GO" id="GO:0016020">
    <property type="term" value="C:membrane"/>
    <property type="evidence" value="ECO:0007669"/>
    <property type="project" value="UniProtKB-SubCell"/>
</dbReference>
<sequence>MEGVTITLTVKLRDITSEEIIRALRNVSTRSRIVVVCLADGYGYKRTFILAAKDGGYMNNEYVYIFSDTKSKGFYNPVLGGPDKPLWEDVKTPGDGRDKEALLAFQKAMIISNHMGAGASSDDFSDFKNEVIARMKDPPFSCTDECTGAVYSRVSCFNTFRERLYQVR</sequence>
<comment type="subcellular location">
    <subcellularLocation>
        <location evidence="1">Membrane</location>
    </subcellularLocation>
</comment>
<dbReference type="EMBL" id="KN719099">
    <property type="protein sequence ID" value="KJH39936.1"/>
    <property type="molecule type" value="Genomic_DNA"/>
</dbReference>
<evidence type="ECO:0000256" key="4">
    <source>
        <dbReference type="ARBA" id="ARBA00023136"/>
    </source>
</evidence>
<keyword evidence="7" id="KW-1185">Reference proteome</keyword>
<accession>A0A0D8XBU0</accession>
<dbReference type="Proteomes" id="UP000053766">
    <property type="component" value="Unassembled WGS sequence"/>
</dbReference>
<evidence type="ECO:0000256" key="1">
    <source>
        <dbReference type="ARBA" id="ARBA00004370"/>
    </source>
</evidence>
<dbReference type="Gene3D" id="3.40.50.2300">
    <property type="match status" value="1"/>
</dbReference>
<evidence type="ECO:0000313" key="7">
    <source>
        <dbReference type="Proteomes" id="UP000053766"/>
    </source>
</evidence>
<evidence type="ECO:0000256" key="3">
    <source>
        <dbReference type="ARBA" id="ARBA00022989"/>
    </source>
</evidence>